<dbReference type="Proteomes" id="UP000223559">
    <property type="component" value="Chromosome"/>
</dbReference>
<dbReference type="InterPro" id="IPR037523">
    <property type="entry name" value="VOC_core"/>
</dbReference>
<dbReference type="InterPro" id="IPR029068">
    <property type="entry name" value="Glyas_Bleomycin-R_OHBP_Dase"/>
</dbReference>
<dbReference type="InterPro" id="IPR051332">
    <property type="entry name" value="Fosfomycin_Res_Enzymes"/>
</dbReference>
<gene>
    <name evidence="1" type="ORF">LC20004_00640</name>
</gene>
<name>A0A2D1KK47_9LACO</name>
<dbReference type="RefSeq" id="WP_010014437.1">
    <property type="nucleotide sequence ID" value="NZ_AEOS01000295.1"/>
</dbReference>
<dbReference type="InterPro" id="IPR004360">
    <property type="entry name" value="Glyas_Fos-R_dOase_dom"/>
</dbReference>
<dbReference type="KEGG" id="lcy:LC20004_00640"/>
<dbReference type="OrthoDB" id="9789012at2"/>
<dbReference type="PANTHER" id="PTHR36113">
    <property type="entry name" value="LYASE, PUTATIVE-RELATED-RELATED"/>
    <property type="match status" value="1"/>
</dbReference>
<dbReference type="Pfam" id="PF00903">
    <property type="entry name" value="Glyoxalase"/>
    <property type="match status" value="1"/>
</dbReference>
<organism evidence="1 2">
    <name type="scientific">Loigolactobacillus coryniformis subsp. torquens DSM 20004 = KCTC 3535</name>
    <dbReference type="NCBI Taxonomy" id="1423822"/>
    <lineage>
        <taxon>Bacteria</taxon>
        <taxon>Bacillati</taxon>
        <taxon>Bacillota</taxon>
        <taxon>Bacilli</taxon>
        <taxon>Lactobacillales</taxon>
        <taxon>Lactobacillaceae</taxon>
        <taxon>Loigolactobacillus</taxon>
    </lineage>
</organism>
<protein>
    <submittedName>
        <fullName evidence="1">Glyoxalase</fullName>
    </submittedName>
</protein>
<accession>A0A2D1KK47</accession>
<dbReference type="PANTHER" id="PTHR36113:SF1">
    <property type="entry name" value="GLYOXALASE_BLEOMYCIN RESISTANCE PROTEIN_DIOXYGENASE"/>
    <property type="match status" value="1"/>
</dbReference>
<proteinExistence type="predicted"/>
<dbReference type="AlphaFoldDB" id="A0A2D1KK47"/>
<evidence type="ECO:0000313" key="1">
    <source>
        <dbReference type="EMBL" id="ATO42513.1"/>
    </source>
</evidence>
<dbReference type="Gene3D" id="3.10.180.10">
    <property type="entry name" value="2,3-Dihydroxybiphenyl 1,2-Dioxygenase, domain 1"/>
    <property type="match status" value="1"/>
</dbReference>
<dbReference type="PROSITE" id="PS51819">
    <property type="entry name" value="VOC"/>
    <property type="match status" value="1"/>
</dbReference>
<sequence length="126" mass="14186">MKISHVAIYVDDLEKMRDFYETYFAAQANTKYHNPRTGLSTYFLSFADQIRLELMQRPDILEHATKLLQGYTHVAFSVGDSAAVDALTTKLAQADYQVISGPRTTGDGYYESVVLDPEGNQIEITI</sequence>
<evidence type="ECO:0000313" key="2">
    <source>
        <dbReference type="Proteomes" id="UP000223559"/>
    </source>
</evidence>
<dbReference type="EMBL" id="CP017697">
    <property type="protein sequence ID" value="ATO42513.1"/>
    <property type="molecule type" value="Genomic_DNA"/>
</dbReference>
<dbReference type="SUPFAM" id="SSF54593">
    <property type="entry name" value="Glyoxalase/Bleomycin resistance protein/Dihydroxybiphenyl dioxygenase"/>
    <property type="match status" value="1"/>
</dbReference>
<reference evidence="1 2" key="1">
    <citation type="submission" date="2016-10" db="EMBL/GenBank/DDBJ databases">
        <title>The whole genome sequencing and assembly of L. cotyniformis subsp. torquens DSM 20004 strain.</title>
        <authorList>
            <person name="Park M.-K."/>
            <person name="Lee Y.-J."/>
            <person name="Yi H."/>
            <person name="Bahn Y.-S."/>
            <person name="Kim J.F."/>
            <person name="Lee D.-W."/>
        </authorList>
    </citation>
    <scope>NUCLEOTIDE SEQUENCE [LARGE SCALE GENOMIC DNA]</scope>
    <source>
        <strain evidence="1 2">DSM 20004</strain>
    </source>
</reference>
<keyword evidence="2" id="KW-1185">Reference proteome</keyword>